<evidence type="ECO:0000256" key="3">
    <source>
        <dbReference type="ARBA" id="ARBA00022737"/>
    </source>
</evidence>
<dbReference type="CDD" id="cd16320">
    <property type="entry name" value="MraZ_N"/>
    <property type="match status" value="1"/>
</dbReference>
<dbReference type="PANTHER" id="PTHR34701:SF1">
    <property type="entry name" value="TRANSCRIPTIONAL REGULATOR MRAZ"/>
    <property type="match status" value="1"/>
</dbReference>
<dbReference type="InterPro" id="IPR003444">
    <property type="entry name" value="MraZ"/>
</dbReference>
<dbReference type="AlphaFoldDB" id="A0A1F4VE25"/>
<dbReference type="GO" id="GO:2000143">
    <property type="term" value="P:negative regulation of DNA-templated transcription initiation"/>
    <property type="evidence" value="ECO:0007669"/>
    <property type="project" value="TreeGrafter"/>
</dbReference>
<evidence type="ECO:0000256" key="4">
    <source>
        <dbReference type="ARBA" id="ARBA00023015"/>
    </source>
</evidence>
<comment type="subunit">
    <text evidence="7">Forms oligomers.</text>
</comment>
<reference evidence="9 10" key="1">
    <citation type="journal article" date="2016" name="Nat. Commun.">
        <title>Thousands of microbial genomes shed light on interconnected biogeochemical processes in an aquifer system.</title>
        <authorList>
            <person name="Anantharaman K."/>
            <person name="Brown C.T."/>
            <person name="Hug L.A."/>
            <person name="Sharon I."/>
            <person name="Castelle C.J."/>
            <person name="Probst A.J."/>
            <person name="Thomas B.C."/>
            <person name="Singh A."/>
            <person name="Wilkins M.J."/>
            <person name="Karaoz U."/>
            <person name="Brodie E.L."/>
            <person name="Williams K.H."/>
            <person name="Hubbard S.S."/>
            <person name="Banfield J.F."/>
        </authorList>
    </citation>
    <scope>NUCLEOTIDE SEQUENCE [LARGE SCALE GENOMIC DNA]</scope>
</reference>
<comment type="caution">
    <text evidence="9">The sequence shown here is derived from an EMBL/GenBank/DDBJ whole genome shotgun (WGS) entry which is preliminary data.</text>
</comment>
<organism evidence="9 10">
    <name type="scientific">candidate division WWE3 bacterium RIFCSPLOWO2_01_FULL_41_18</name>
    <dbReference type="NCBI Taxonomy" id="1802625"/>
    <lineage>
        <taxon>Bacteria</taxon>
        <taxon>Katanobacteria</taxon>
    </lineage>
</organism>
<dbReference type="InterPro" id="IPR038619">
    <property type="entry name" value="MraZ_sf"/>
</dbReference>
<keyword evidence="3" id="KW-0677">Repeat</keyword>
<dbReference type="GO" id="GO:0005737">
    <property type="term" value="C:cytoplasm"/>
    <property type="evidence" value="ECO:0007669"/>
    <property type="project" value="UniProtKB-UniRule"/>
</dbReference>
<protein>
    <recommendedName>
        <fullName evidence="1 7">Transcriptional regulator MraZ</fullName>
    </recommendedName>
</protein>
<evidence type="ECO:0000313" key="9">
    <source>
        <dbReference type="EMBL" id="OGC54953.1"/>
    </source>
</evidence>
<comment type="subcellular location">
    <subcellularLocation>
        <location evidence="7">Cytoplasm</location>
        <location evidence="7">Nucleoid</location>
    </subcellularLocation>
</comment>
<accession>A0A1F4VE25</accession>
<evidence type="ECO:0000256" key="2">
    <source>
        <dbReference type="ARBA" id="ARBA00022490"/>
    </source>
</evidence>
<evidence type="ECO:0000256" key="7">
    <source>
        <dbReference type="HAMAP-Rule" id="MF_01008"/>
    </source>
</evidence>
<dbReference type="InterPro" id="IPR007159">
    <property type="entry name" value="SpoVT-AbrB_dom"/>
</dbReference>
<gene>
    <name evidence="7" type="primary">mraZ</name>
    <name evidence="9" type="ORF">A3A78_03150</name>
</gene>
<evidence type="ECO:0000313" key="10">
    <source>
        <dbReference type="Proteomes" id="UP000176504"/>
    </source>
</evidence>
<dbReference type="PROSITE" id="PS51740">
    <property type="entry name" value="SPOVT_ABRB"/>
    <property type="match status" value="1"/>
</dbReference>
<evidence type="ECO:0000256" key="6">
    <source>
        <dbReference type="ARBA" id="ARBA00023163"/>
    </source>
</evidence>
<dbReference type="InterPro" id="IPR035644">
    <property type="entry name" value="MraZ_C"/>
</dbReference>
<dbReference type="EMBL" id="MEVI01000003">
    <property type="protein sequence ID" value="OGC54953.1"/>
    <property type="molecule type" value="Genomic_DNA"/>
</dbReference>
<proteinExistence type="inferred from homology"/>
<dbReference type="Gene3D" id="3.40.1550.20">
    <property type="entry name" value="Transcriptional regulator MraZ domain"/>
    <property type="match status" value="1"/>
</dbReference>
<dbReference type="InterPro" id="IPR035642">
    <property type="entry name" value="MraZ_N"/>
</dbReference>
<dbReference type="GO" id="GO:0009295">
    <property type="term" value="C:nucleoid"/>
    <property type="evidence" value="ECO:0007669"/>
    <property type="project" value="UniProtKB-SubCell"/>
</dbReference>
<dbReference type="Pfam" id="PF02381">
    <property type="entry name" value="MraZ"/>
    <property type="match status" value="2"/>
</dbReference>
<evidence type="ECO:0000256" key="5">
    <source>
        <dbReference type="ARBA" id="ARBA00023125"/>
    </source>
</evidence>
<dbReference type="PANTHER" id="PTHR34701">
    <property type="entry name" value="TRANSCRIPTIONAL REGULATOR MRAZ"/>
    <property type="match status" value="1"/>
</dbReference>
<evidence type="ECO:0000256" key="1">
    <source>
        <dbReference type="ARBA" id="ARBA00013860"/>
    </source>
</evidence>
<dbReference type="GO" id="GO:0003700">
    <property type="term" value="F:DNA-binding transcription factor activity"/>
    <property type="evidence" value="ECO:0007669"/>
    <property type="project" value="UniProtKB-UniRule"/>
</dbReference>
<feature type="domain" description="SpoVT-AbrB" evidence="8">
    <location>
        <begin position="76"/>
        <end position="119"/>
    </location>
</feature>
<dbReference type="CDD" id="cd16321">
    <property type="entry name" value="MraZ_C"/>
    <property type="match status" value="1"/>
</dbReference>
<keyword evidence="6 7" id="KW-0804">Transcription</keyword>
<sequence>MIIGEFRNKLVDGNRLSFPKKFREETGNKIVITQGYEGCLVIVDQKGWDILVSEAAKGPFVSLSVRDTSRFLLGSASEIELDGQGRFVLPANLKEYAKISEEVVFLGLGRWVEVWALPRWTERKKYIDDHSGEIGEKLSSPKL</sequence>
<dbReference type="Proteomes" id="UP000176504">
    <property type="component" value="Unassembled WGS sequence"/>
</dbReference>
<name>A0A1F4VE25_UNCKA</name>
<keyword evidence="4 7" id="KW-0805">Transcription regulation</keyword>
<dbReference type="SUPFAM" id="SSF89447">
    <property type="entry name" value="AbrB/MazE/MraZ-like"/>
    <property type="match status" value="1"/>
</dbReference>
<dbReference type="InterPro" id="IPR020603">
    <property type="entry name" value="MraZ_dom"/>
</dbReference>
<dbReference type="HAMAP" id="MF_01008">
    <property type="entry name" value="MraZ"/>
    <property type="match status" value="1"/>
</dbReference>
<keyword evidence="5 7" id="KW-0238">DNA-binding</keyword>
<comment type="similarity">
    <text evidence="7">Belongs to the MraZ family.</text>
</comment>
<dbReference type="InterPro" id="IPR037914">
    <property type="entry name" value="SpoVT-AbrB_sf"/>
</dbReference>
<dbReference type="GO" id="GO:0000976">
    <property type="term" value="F:transcription cis-regulatory region binding"/>
    <property type="evidence" value="ECO:0007669"/>
    <property type="project" value="TreeGrafter"/>
</dbReference>
<keyword evidence="2 7" id="KW-0963">Cytoplasm</keyword>
<evidence type="ECO:0000259" key="8">
    <source>
        <dbReference type="PROSITE" id="PS51740"/>
    </source>
</evidence>